<feature type="transmembrane region" description="Helical" evidence="2">
    <location>
        <begin position="38"/>
        <end position="61"/>
    </location>
</feature>
<feature type="region of interest" description="Disordered" evidence="1">
    <location>
        <begin position="93"/>
        <end position="117"/>
    </location>
</feature>
<evidence type="ECO:0000256" key="2">
    <source>
        <dbReference type="SAM" id="Phobius"/>
    </source>
</evidence>
<keyword evidence="2" id="KW-1133">Transmembrane helix</keyword>
<gene>
    <name evidence="3" type="ORF">RB614_03270</name>
</gene>
<accession>A0ABU0Z962</accession>
<feature type="region of interest" description="Disordered" evidence="1">
    <location>
        <begin position="1"/>
        <end position="34"/>
    </location>
</feature>
<keyword evidence="2" id="KW-0472">Membrane</keyword>
<proteinExistence type="predicted"/>
<feature type="compositionally biased region" description="Basic and acidic residues" evidence="1">
    <location>
        <begin position="93"/>
        <end position="107"/>
    </location>
</feature>
<organism evidence="3 4">
    <name type="scientific">Phytohabitans maris</name>
    <dbReference type="NCBI Taxonomy" id="3071409"/>
    <lineage>
        <taxon>Bacteria</taxon>
        <taxon>Bacillati</taxon>
        <taxon>Actinomycetota</taxon>
        <taxon>Actinomycetes</taxon>
        <taxon>Micromonosporales</taxon>
        <taxon>Micromonosporaceae</taxon>
    </lineage>
</organism>
<evidence type="ECO:0000256" key="1">
    <source>
        <dbReference type="SAM" id="MobiDB-lite"/>
    </source>
</evidence>
<protein>
    <submittedName>
        <fullName evidence="3">Uncharacterized protein</fullName>
    </submittedName>
</protein>
<comment type="caution">
    <text evidence="3">The sequence shown here is derived from an EMBL/GenBank/DDBJ whole genome shotgun (WGS) entry which is preliminary data.</text>
</comment>
<keyword evidence="2" id="KW-0812">Transmembrane</keyword>
<evidence type="ECO:0000313" key="3">
    <source>
        <dbReference type="EMBL" id="MDQ7903533.1"/>
    </source>
</evidence>
<evidence type="ECO:0000313" key="4">
    <source>
        <dbReference type="Proteomes" id="UP001230908"/>
    </source>
</evidence>
<dbReference type="EMBL" id="JAVHUY010000002">
    <property type="protein sequence ID" value="MDQ7903533.1"/>
    <property type="molecule type" value="Genomic_DNA"/>
</dbReference>
<dbReference type="RefSeq" id="WP_308710799.1">
    <property type="nucleotide sequence ID" value="NZ_JAVHUY010000002.1"/>
</dbReference>
<keyword evidence="4" id="KW-1185">Reference proteome</keyword>
<feature type="compositionally biased region" description="Low complexity" evidence="1">
    <location>
        <begin position="10"/>
        <end position="22"/>
    </location>
</feature>
<dbReference type="Proteomes" id="UP001230908">
    <property type="component" value="Unassembled WGS sequence"/>
</dbReference>
<name>A0ABU0Z962_9ACTN</name>
<reference evidence="3 4" key="1">
    <citation type="submission" date="2023-08" db="EMBL/GenBank/DDBJ databases">
        <title>Phytohabitans sansha sp. nov., isolated from marine sediment.</title>
        <authorList>
            <person name="Zhao Y."/>
            <person name="Yi K."/>
        </authorList>
    </citation>
    <scope>NUCLEOTIDE SEQUENCE [LARGE SCALE GENOMIC DNA]</scope>
    <source>
        <strain evidence="3 4">ZYX-F-186</strain>
    </source>
</reference>
<sequence length="117" mass="12198">MHKHDGGVVGSRQGRLSRQRGGSTRDTRQQPAEDGPTLTVILGLLAVEGLLMAFSICAAILGQSSLAVMGGTAFVTLAGDIVRRFLTYGTARRERPPDTVEGHRPVERAGGSGISGG</sequence>